<proteinExistence type="predicted"/>
<dbReference type="AlphaFoldDB" id="A0A1Z4BVW5"/>
<dbReference type="PANTHER" id="PTHR43499:SF1">
    <property type="entry name" value="ABC TRANSPORTER I FAMILY MEMBER 1"/>
    <property type="match status" value="1"/>
</dbReference>
<dbReference type="InterPro" id="IPR027417">
    <property type="entry name" value="P-loop_NTPase"/>
</dbReference>
<dbReference type="InterPro" id="IPR003439">
    <property type="entry name" value="ABC_transporter-like_ATP-bd"/>
</dbReference>
<keyword evidence="3" id="KW-0201">Cytochrome c-type biogenesis</keyword>
<evidence type="ECO:0000256" key="2">
    <source>
        <dbReference type="ARBA" id="ARBA00022741"/>
    </source>
</evidence>
<keyword evidence="5" id="KW-1278">Translocase</keyword>
<dbReference type="InterPro" id="IPR017871">
    <property type="entry name" value="ABC_transporter-like_CS"/>
</dbReference>
<evidence type="ECO:0000313" key="8">
    <source>
        <dbReference type="EMBL" id="ASF45393.1"/>
    </source>
</evidence>
<sequence length="207" mass="22613">MSLARPVSLVAEGLSCIRDDRVLFSDLAFQVTNRQVLLLEGRNGSGKTSLLRILCGFREPDAGEVRWCGEPISDVQYRIDMAYVGHLEGIKKELTVLENLHVALALAQAGACSIGAALARVQLAGFDDVPAQALSAGQKRRLSLARLLITHNALWILDEPFTALDRQGIALIEQLMAEHCDQGGMIVLTSHHELNLPTVDVQRIRLA</sequence>
<evidence type="ECO:0000313" key="11">
    <source>
        <dbReference type="Proteomes" id="UP000237423"/>
    </source>
</evidence>
<reference evidence="9 11" key="2">
    <citation type="submission" date="2017-11" db="EMBL/GenBank/DDBJ databases">
        <title>Draft Genome Sequence of Methylobacter psychrotolerans Sph1T, an Obligate Methanotroph from Low-Temperature Environments.</title>
        <authorList>
            <person name="Oshkin I.Y."/>
            <person name="Miroshnikov K."/>
            <person name="Belova S.E."/>
            <person name="Korzhenkov A."/>
            <person name="Toshchakov S.V."/>
            <person name="Dedysh S.N."/>
        </authorList>
    </citation>
    <scope>NUCLEOTIDE SEQUENCE [LARGE SCALE GENOMIC DNA]</scope>
    <source>
        <strain evidence="9 11">Sph1</strain>
    </source>
</reference>
<evidence type="ECO:0000256" key="5">
    <source>
        <dbReference type="ARBA" id="ARBA00022967"/>
    </source>
</evidence>
<keyword evidence="10" id="KW-1185">Reference proteome</keyword>
<dbReference type="Gene3D" id="3.40.50.300">
    <property type="entry name" value="P-loop containing nucleotide triphosphate hydrolases"/>
    <property type="match status" value="1"/>
</dbReference>
<gene>
    <name evidence="9" type="ORF">AADEFJLK_01694</name>
    <name evidence="8" type="ORF">CEK71_04560</name>
</gene>
<evidence type="ECO:0000256" key="6">
    <source>
        <dbReference type="ARBA" id="ARBA00023136"/>
    </source>
</evidence>
<keyword evidence="2" id="KW-0547">Nucleotide-binding</keyword>
<dbReference type="Pfam" id="PF00005">
    <property type="entry name" value="ABC_tran"/>
    <property type="match status" value="1"/>
</dbReference>
<protein>
    <submittedName>
        <fullName evidence="9">Cytochrome c biogenesis heme-transporting ATPase CcmA</fullName>
    </submittedName>
    <submittedName>
        <fullName evidence="8">Heme ABC exporter ATP-binding protein CcmA</fullName>
    </submittedName>
</protein>
<dbReference type="GO" id="GO:0017004">
    <property type="term" value="P:cytochrome complex assembly"/>
    <property type="evidence" value="ECO:0007669"/>
    <property type="project" value="UniProtKB-KW"/>
</dbReference>
<dbReference type="PANTHER" id="PTHR43499">
    <property type="entry name" value="ABC TRANSPORTER I FAMILY MEMBER 1"/>
    <property type="match status" value="1"/>
</dbReference>
<feature type="domain" description="ABC transporter" evidence="7">
    <location>
        <begin position="9"/>
        <end position="206"/>
    </location>
</feature>
<dbReference type="EMBL" id="PGFZ01000003">
    <property type="protein sequence ID" value="POZ52220.1"/>
    <property type="molecule type" value="Genomic_DNA"/>
</dbReference>
<evidence type="ECO:0000256" key="1">
    <source>
        <dbReference type="ARBA" id="ARBA00022448"/>
    </source>
</evidence>
<dbReference type="PROSITE" id="PS50893">
    <property type="entry name" value="ABC_TRANSPORTER_2"/>
    <property type="match status" value="1"/>
</dbReference>
<reference evidence="8 10" key="1">
    <citation type="submission" date="2017-06" db="EMBL/GenBank/DDBJ databases">
        <title>Genome Sequencing of the methanotroph Methylovulum psychrotolerants str. HV10-M2 isolated from a high-altitude environment.</title>
        <authorList>
            <person name="Mateos-Rivera A."/>
        </authorList>
    </citation>
    <scope>NUCLEOTIDE SEQUENCE [LARGE SCALE GENOMIC DNA]</scope>
    <source>
        <strain evidence="8 10">HV10_M2</strain>
    </source>
</reference>
<evidence type="ECO:0000259" key="7">
    <source>
        <dbReference type="PROSITE" id="PS50893"/>
    </source>
</evidence>
<dbReference type="SUPFAM" id="SSF52540">
    <property type="entry name" value="P-loop containing nucleoside triphosphate hydrolases"/>
    <property type="match status" value="1"/>
</dbReference>
<keyword evidence="1" id="KW-0813">Transport</keyword>
<accession>A0A1Z4BVW5</accession>
<dbReference type="Proteomes" id="UP000237423">
    <property type="component" value="Unassembled WGS sequence"/>
</dbReference>
<evidence type="ECO:0000313" key="10">
    <source>
        <dbReference type="Proteomes" id="UP000197019"/>
    </source>
</evidence>
<evidence type="ECO:0000256" key="4">
    <source>
        <dbReference type="ARBA" id="ARBA00022840"/>
    </source>
</evidence>
<dbReference type="GO" id="GO:0005524">
    <property type="term" value="F:ATP binding"/>
    <property type="evidence" value="ECO:0007669"/>
    <property type="project" value="UniProtKB-KW"/>
</dbReference>
<dbReference type="RefSeq" id="WP_088618275.1">
    <property type="nucleotide sequence ID" value="NZ_CP022129.1"/>
</dbReference>
<evidence type="ECO:0000313" key="9">
    <source>
        <dbReference type="EMBL" id="POZ52220.1"/>
    </source>
</evidence>
<organism evidence="8 10">
    <name type="scientific">Methylovulum psychrotolerans</name>
    <dbReference type="NCBI Taxonomy" id="1704499"/>
    <lineage>
        <taxon>Bacteria</taxon>
        <taxon>Pseudomonadati</taxon>
        <taxon>Pseudomonadota</taxon>
        <taxon>Gammaproteobacteria</taxon>
        <taxon>Methylococcales</taxon>
        <taxon>Methylococcaceae</taxon>
        <taxon>Methylovulum</taxon>
    </lineage>
</organism>
<dbReference type="InterPro" id="IPR005895">
    <property type="entry name" value="ABC_transptr_haem_export_CcmA"/>
</dbReference>
<dbReference type="SMART" id="SM00382">
    <property type="entry name" value="AAA"/>
    <property type="match status" value="1"/>
</dbReference>
<dbReference type="OrthoDB" id="9800654at2"/>
<name>A0A1Z4BVW5_9GAMM</name>
<dbReference type="InterPro" id="IPR003593">
    <property type="entry name" value="AAA+_ATPase"/>
</dbReference>
<dbReference type="GO" id="GO:0016887">
    <property type="term" value="F:ATP hydrolysis activity"/>
    <property type="evidence" value="ECO:0007669"/>
    <property type="project" value="InterPro"/>
</dbReference>
<dbReference type="NCBIfam" id="TIGR01189">
    <property type="entry name" value="ccmA"/>
    <property type="match status" value="1"/>
</dbReference>
<dbReference type="GO" id="GO:0022857">
    <property type="term" value="F:transmembrane transporter activity"/>
    <property type="evidence" value="ECO:0007669"/>
    <property type="project" value="InterPro"/>
</dbReference>
<evidence type="ECO:0000256" key="3">
    <source>
        <dbReference type="ARBA" id="ARBA00022748"/>
    </source>
</evidence>
<dbReference type="Proteomes" id="UP000197019">
    <property type="component" value="Chromosome"/>
</dbReference>
<keyword evidence="6" id="KW-0472">Membrane</keyword>
<keyword evidence="4 8" id="KW-0067">ATP-binding</keyword>
<dbReference type="EMBL" id="CP022129">
    <property type="protein sequence ID" value="ASF45393.1"/>
    <property type="molecule type" value="Genomic_DNA"/>
</dbReference>
<dbReference type="KEGG" id="mpsy:CEK71_04560"/>
<dbReference type="NCBIfam" id="NF010061">
    <property type="entry name" value="PRK13538.1"/>
    <property type="match status" value="1"/>
</dbReference>
<dbReference type="PROSITE" id="PS00211">
    <property type="entry name" value="ABC_TRANSPORTER_1"/>
    <property type="match status" value="1"/>
</dbReference>